<sequence>MATSAFPLPAAVFPAMKFSTDETVAFIQCRDRLVNATMVARREFRDRCNGKLNEAVWKVVKRKQDADFAVFTPRRRAMIPKPSNSRTCSPILIAAGSIKGSLNDVMLGFSSATTDAMAFATPHLYKDVLDARVVATLQCPSEAEPFEYLGFKWMAKGPSTFAMKNFVRPRDFVYLESTGIQHDNGDGTKVGYVMIHSVALGGCRSLRSEFGIVRGALSFCYLFSESTTTPGSVDVFCKGFLDPRGHGGVTEHMTLASAAEGIMACLKAPKCARMKKYEWIRKNRLQGDDSNAVESTSQSQGLSNEDGRCSVCHAETDIASREQTAHCCRDCACIVELVNPLQVAKDEAGHTLETLRRSSTTTPFGMKLTSVADRIHLTPLKKRTATVPAPIFSL</sequence>
<evidence type="ECO:0000313" key="2">
    <source>
        <dbReference type="Proteomes" id="UP000019132"/>
    </source>
</evidence>
<reference evidence="1" key="3">
    <citation type="submission" date="2015-02" db="UniProtKB">
        <authorList>
            <consortium name="EnsemblProtists"/>
        </authorList>
    </citation>
    <scope>IDENTIFICATION</scope>
    <source>
        <strain evidence="1">DAOM BR144</strain>
    </source>
</reference>
<dbReference type="Gene3D" id="3.30.530.20">
    <property type="match status" value="1"/>
</dbReference>
<dbReference type="HOGENOM" id="CLU_015303_0_1_1"/>
<dbReference type="AlphaFoldDB" id="K3WXE9"/>
<dbReference type="Proteomes" id="UP000019132">
    <property type="component" value="Unassembled WGS sequence"/>
</dbReference>
<dbReference type="InterPro" id="IPR052727">
    <property type="entry name" value="Rab4/Rab5_effector"/>
</dbReference>
<dbReference type="PANTHER" id="PTHR13510:SF44">
    <property type="entry name" value="RABENOSYN-5"/>
    <property type="match status" value="1"/>
</dbReference>
<dbReference type="EnsemblProtists" id="PYU1_T009647">
    <property type="protein sequence ID" value="PYU1_T009647"/>
    <property type="gene ID" value="PYU1_G009629"/>
</dbReference>
<dbReference type="PANTHER" id="PTHR13510">
    <property type="entry name" value="FYVE-FINGER-CONTAINING RAB5 EFFECTOR PROTEIN RABENOSYN-5-RELATED"/>
    <property type="match status" value="1"/>
</dbReference>
<dbReference type="EMBL" id="GL376615">
    <property type="status" value="NOT_ANNOTATED_CDS"/>
    <property type="molecule type" value="Genomic_DNA"/>
</dbReference>
<evidence type="ECO:0008006" key="3">
    <source>
        <dbReference type="Google" id="ProtNLM"/>
    </source>
</evidence>
<organism evidence="1 2">
    <name type="scientific">Globisporangium ultimum (strain ATCC 200006 / CBS 805.95 / DAOM BR144)</name>
    <name type="common">Pythium ultimum</name>
    <dbReference type="NCBI Taxonomy" id="431595"/>
    <lineage>
        <taxon>Eukaryota</taxon>
        <taxon>Sar</taxon>
        <taxon>Stramenopiles</taxon>
        <taxon>Oomycota</taxon>
        <taxon>Peronosporomycetes</taxon>
        <taxon>Pythiales</taxon>
        <taxon>Pythiaceae</taxon>
        <taxon>Globisporangium</taxon>
    </lineage>
</organism>
<dbReference type="eggNOG" id="ENOG502T3RD">
    <property type="taxonomic scope" value="Eukaryota"/>
</dbReference>
<dbReference type="InParanoid" id="K3WXE9"/>
<name>K3WXE9_GLOUD</name>
<evidence type="ECO:0000313" key="1">
    <source>
        <dbReference type="EnsemblProtists" id="PYU1_T009647"/>
    </source>
</evidence>
<dbReference type="InterPro" id="IPR023393">
    <property type="entry name" value="START-like_dom_sf"/>
</dbReference>
<reference evidence="2" key="2">
    <citation type="submission" date="2010-04" db="EMBL/GenBank/DDBJ databases">
        <authorList>
            <person name="Buell R."/>
            <person name="Hamilton J."/>
            <person name="Hostetler J."/>
        </authorList>
    </citation>
    <scope>NUCLEOTIDE SEQUENCE [LARGE SCALE GENOMIC DNA]</scope>
    <source>
        <strain evidence="2">DAOM:BR144</strain>
    </source>
</reference>
<proteinExistence type="predicted"/>
<keyword evidence="2" id="KW-1185">Reference proteome</keyword>
<dbReference type="VEuPathDB" id="FungiDB:PYU1_G009629"/>
<reference evidence="2" key="1">
    <citation type="journal article" date="2010" name="Genome Biol.">
        <title>Genome sequence of the necrotrophic plant pathogen Pythium ultimum reveals original pathogenicity mechanisms and effector repertoire.</title>
        <authorList>
            <person name="Levesque C.A."/>
            <person name="Brouwer H."/>
            <person name="Cano L."/>
            <person name="Hamilton J.P."/>
            <person name="Holt C."/>
            <person name="Huitema E."/>
            <person name="Raffaele S."/>
            <person name="Robideau G.P."/>
            <person name="Thines M."/>
            <person name="Win J."/>
            <person name="Zerillo M.M."/>
            <person name="Beakes G.W."/>
            <person name="Boore J.L."/>
            <person name="Busam D."/>
            <person name="Dumas B."/>
            <person name="Ferriera S."/>
            <person name="Fuerstenberg S.I."/>
            <person name="Gachon C.M."/>
            <person name="Gaulin E."/>
            <person name="Govers F."/>
            <person name="Grenville-Briggs L."/>
            <person name="Horner N."/>
            <person name="Hostetler J."/>
            <person name="Jiang R.H."/>
            <person name="Johnson J."/>
            <person name="Krajaejun T."/>
            <person name="Lin H."/>
            <person name="Meijer H.J."/>
            <person name="Moore B."/>
            <person name="Morris P."/>
            <person name="Phuntmart V."/>
            <person name="Puiu D."/>
            <person name="Shetty J."/>
            <person name="Stajich J.E."/>
            <person name="Tripathy S."/>
            <person name="Wawra S."/>
            <person name="van West P."/>
            <person name="Whitty B.R."/>
            <person name="Coutinho P.M."/>
            <person name="Henrissat B."/>
            <person name="Martin F."/>
            <person name="Thomas P.D."/>
            <person name="Tyler B.M."/>
            <person name="De Vries R.P."/>
            <person name="Kamoun S."/>
            <person name="Yandell M."/>
            <person name="Tisserat N."/>
            <person name="Buell C.R."/>
        </authorList>
    </citation>
    <scope>NUCLEOTIDE SEQUENCE</scope>
    <source>
        <strain evidence="2">DAOM:BR144</strain>
    </source>
</reference>
<accession>K3WXE9</accession>
<protein>
    <recommendedName>
        <fullName evidence="3">START domain-containing protein</fullName>
    </recommendedName>
</protein>